<protein>
    <recommendedName>
        <fullName evidence="4">PilZ domain-containing protein</fullName>
    </recommendedName>
</protein>
<feature type="region of interest" description="Disordered" evidence="1">
    <location>
        <begin position="106"/>
        <end position="127"/>
    </location>
</feature>
<gene>
    <name evidence="2" type="ORF">N0B51_01360</name>
</gene>
<evidence type="ECO:0000256" key="1">
    <source>
        <dbReference type="SAM" id="MobiDB-lite"/>
    </source>
</evidence>
<accession>A0A9X2W077</accession>
<dbReference type="Proteomes" id="UP001142648">
    <property type="component" value="Unassembled WGS sequence"/>
</dbReference>
<dbReference type="RefSeq" id="WP_259960395.1">
    <property type="nucleotide sequence ID" value="NZ_JAOAMV010000001.1"/>
</dbReference>
<proteinExistence type="predicted"/>
<dbReference type="AlphaFoldDB" id="A0A9X2W077"/>
<comment type="caution">
    <text evidence="2">The sequence shown here is derived from an EMBL/GenBank/DDBJ whole genome shotgun (WGS) entry which is preliminary data.</text>
</comment>
<keyword evidence="3" id="KW-1185">Reference proteome</keyword>
<evidence type="ECO:0008006" key="4">
    <source>
        <dbReference type="Google" id="ProtNLM"/>
    </source>
</evidence>
<evidence type="ECO:0000313" key="3">
    <source>
        <dbReference type="Proteomes" id="UP001142648"/>
    </source>
</evidence>
<sequence>MGIARRPKLATKYTGPRMGERDAVSLEARCRIGDGTVESVAVLDLDARGCRVRGIQVAVTKNEEVALWLGSVGPIAARLRWLKRGSAGLAFEAPLSALQLEEARTTAAPVPGSRVIPLRRSGPAPAG</sequence>
<reference evidence="2" key="1">
    <citation type="submission" date="2022-09" db="EMBL/GenBank/DDBJ databases">
        <title>The genome sequence of Tsuneonella sp. YG55.</title>
        <authorList>
            <person name="Liu Y."/>
        </authorList>
    </citation>
    <scope>NUCLEOTIDE SEQUENCE</scope>
    <source>
        <strain evidence="2">YG55</strain>
    </source>
</reference>
<name>A0A9X2W077_9SPHN</name>
<dbReference type="EMBL" id="JAOAMV010000001">
    <property type="protein sequence ID" value="MCT2557621.1"/>
    <property type="molecule type" value="Genomic_DNA"/>
</dbReference>
<evidence type="ECO:0000313" key="2">
    <source>
        <dbReference type="EMBL" id="MCT2557621.1"/>
    </source>
</evidence>
<organism evidence="2 3">
    <name type="scientific">Tsuneonella litorea</name>
    <dbReference type="NCBI Taxonomy" id="2976475"/>
    <lineage>
        <taxon>Bacteria</taxon>
        <taxon>Pseudomonadati</taxon>
        <taxon>Pseudomonadota</taxon>
        <taxon>Alphaproteobacteria</taxon>
        <taxon>Sphingomonadales</taxon>
        <taxon>Erythrobacteraceae</taxon>
        <taxon>Tsuneonella</taxon>
    </lineage>
</organism>